<feature type="compositionally biased region" description="Polar residues" evidence="1">
    <location>
        <begin position="1"/>
        <end position="10"/>
    </location>
</feature>
<feature type="region of interest" description="Disordered" evidence="1">
    <location>
        <begin position="223"/>
        <end position="314"/>
    </location>
</feature>
<feature type="region of interest" description="Disordered" evidence="1">
    <location>
        <begin position="154"/>
        <end position="203"/>
    </location>
</feature>
<feature type="compositionally biased region" description="Low complexity" evidence="1">
    <location>
        <begin position="405"/>
        <end position="415"/>
    </location>
</feature>
<dbReference type="EMBL" id="MU001674">
    <property type="protein sequence ID" value="KAF2459928.1"/>
    <property type="molecule type" value="Genomic_DNA"/>
</dbReference>
<evidence type="ECO:0000313" key="2">
    <source>
        <dbReference type="EMBL" id="KAF2459928.1"/>
    </source>
</evidence>
<gene>
    <name evidence="2" type="ORF">BDY21DRAFT_181320</name>
</gene>
<accession>A0A6A6P7W6</accession>
<feature type="compositionally biased region" description="Polar residues" evidence="1">
    <location>
        <begin position="173"/>
        <end position="185"/>
    </location>
</feature>
<feature type="compositionally biased region" description="Basic and acidic residues" evidence="1">
    <location>
        <begin position="388"/>
        <end position="404"/>
    </location>
</feature>
<feature type="region of interest" description="Disordered" evidence="1">
    <location>
        <begin position="1"/>
        <end position="21"/>
    </location>
</feature>
<evidence type="ECO:0000313" key="3">
    <source>
        <dbReference type="Proteomes" id="UP000799766"/>
    </source>
</evidence>
<name>A0A6A6P7W6_9PEZI</name>
<proteinExistence type="predicted"/>
<dbReference type="Proteomes" id="UP000799766">
    <property type="component" value="Unassembled WGS sequence"/>
</dbReference>
<feature type="compositionally biased region" description="Polar residues" evidence="1">
    <location>
        <begin position="296"/>
        <end position="308"/>
    </location>
</feature>
<feature type="region of interest" description="Disordered" evidence="1">
    <location>
        <begin position="344"/>
        <end position="424"/>
    </location>
</feature>
<feature type="compositionally biased region" description="Low complexity" evidence="1">
    <location>
        <begin position="155"/>
        <end position="165"/>
    </location>
</feature>
<keyword evidence="3" id="KW-1185">Reference proteome</keyword>
<evidence type="ECO:0000256" key="1">
    <source>
        <dbReference type="SAM" id="MobiDB-lite"/>
    </source>
</evidence>
<reference evidence="2" key="1">
    <citation type="journal article" date="2020" name="Stud. Mycol.">
        <title>101 Dothideomycetes genomes: a test case for predicting lifestyles and emergence of pathogens.</title>
        <authorList>
            <person name="Haridas S."/>
            <person name="Albert R."/>
            <person name="Binder M."/>
            <person name="Bloem J."/>
            <person name="Labutti K."/>
            <person name="Salamov A."/>
            <person name="Andreopoulos B."/>
            <person name="Baker S."/>
            <person name="Barry K."/>
            <person name="Bills G."/>
            <person name="Bluhm B."/>
            <person name="Cannon C."/>
            <person name="Castanera R."/>
            <person name="Culley D."/>
            <person name="Daum C."/>
            <person name="Ezra D."/>
            <person name="Gonzalez J."/>
            <person name="Henrissat B."/>
            <person name="Kuo A."/>
            <person name="Liang C."/>
            <person name="Lipzen A."/>
            <person name="Lutzoni F."/>
            <person name="Magnuson J."/>
            <person name="Mondo S."/>
            <person name="Nolan M."/>
            <person name="Ohm R."/>
            <person name="Pangilinan J."/>
            <person name="Park H.-J."/>
            <person name="Ramirez L."/>
            <person name="Alfaro M."/>
            <person name="Sun H."/>
            <person name="Tritt A."/>
            <person name="Yoshinaga Y."/>
            <person name="Zwiers L.-H."/>
            <person name="Turgeon B."/>
            <person name="Goodwin S."/>
            <person name="Spatafora J."/>
            <person name="Crous P."/>
            <person name="Grigoriev I."/>
        </authorList>
    </citation>
    <scope>NUCLEOTIDE SEQUENCE</scope>
    <source>
        <strain evidence="2">ATCC 16933</strain>
    </source>
</reference>
<feature type="compositionally biased region" description="Basic residues" evidence="1">
    <location>
        <begin position="377"/>
        <end position="387"/>
    </location>
</feature>
<protein>
    <submittedName>
        <fullName evidence="2">Uncharacterized protein</fullName>
    </submittedName>
</protein>
<sequence>MYGASSSGPADSNGKDSSRRYLMSAPLGRPLRLTARPGGCTCPSRSCLHANVSQRTTGRKRNRARPGAARIGDLDRGGRMWKRRRNEVGTGCTADREGRRGARWEGDLVPSASELYHFQGAHKRCIRSFNCAPHLSAGNPVSQSVSQARIFPKFQSSPVQSSPVQSQPPPATEESTGQRKSSPSLNPDLLQHSPSPVFPQSRAQQAAPLWQVVQPGKKAIGRAMRASKELRQGVPASDQSSLFSQPAPPSPTTPHPAPAQPGPELRPAKQRNKGSCMATPARGPHRSQRRPEARNPTPNGRTNEQTTFGDGGKGRGVWRGGWCCSLGHATSSRIDWPKRTVCRAGRRRQRSLVQRRAGRRGALATNAFHTAGARAPGKSRRQRRRMARAQERERKRPAESEREGAASQASQQQGATCTGPGPALAKRAAYGRGVLPWLALRPSPLPALSLQPFARLQVTLLG</sequence>
<organism evidence="2 3">
    <name type="scientific">Lineolata rhizophorae</name>
    <dbReference type="NCBI Taxonomy" id="578093"/>
    <lineage>
        <taxon>Eukaryota</taxon>
        <taxon>Fungi</taxon>
        <taxon>Dikarya</taxon>
        <taxon>Ascomycota</taxon>
        <taxon>Pezizomycotina</taxon>
        <taxon>Dothideomycetes</taxon>
        <taxon>Dothideomycetes incertae sedis</taxon>
        <taxon>Lineolatales</taxon>
        <taxon>Lineolataceae</taxon>
        <taxon>Lineolata</taxon>
    </lineage>
</organism>
<dbReference type="AlphaFoldDB" id="A0A6A6P7W6"/>
<feature type="compositionally biased region" description="Pro residues" evidence="1">
    <location>
        <begin position="246"/>
        <end position="261"/>
    </location>
</feature>